<sequence length="41" mass="4490">MFLSIINAIENGVLTSMSCFLASEVEQGSYPLTCFHARCCC</sequence>
<dbReference type="Proteomes" id="UP000215914">
    <property type="component" value="Unassembled WGS sequence"/>
</dbReference>
<keyword evidence="2" id="KW-1185">Reference proteome</keyword>
<proteinExistence type="predicted"/>
<gene>
    <name evidence="1" type="ORF">HanXRQr2_Chr12g0562711</name>
</gene>
<evidence type="ECO:0008006" key="3">
    <source>
        <dbReference type="Google" id="ProtNLM"/>
    </source>
</evidence>
<evidence type="ECO:0000313" key="2">
    <source>
        <dbReference type="Proteomes" id="UP000215914"/>
    </source>
</evidence>
<reference evidence="1" key="2">
    <citation type="submission" date="2020-06" db="EMBL/GenBank/DDBJ databases">
        <title>Helianthus annuus Genome sequencing and assembly Release 2.</title>
        <authorList>
            <person name="Gouzy J."/>
            <person name="Langlade N."/>
            <person name="Munos S."/>
        </authorList>
    </citation>
    <scope>NUCLEOTIDE SEQUENCE</scope>
    <source>
        <tissue evidence="1">Leaves</tissue>
    </source>
</reference>
<dbReference type="AlphaFoldDB" id="A0A9K3MXS4"/>
<evidence type="ECO:0000313" key="1">
    <source>
        <dbReference type="EMBL" id="KAF5779707.1"/>
    </source>
</evidence>
<dbReference type="Gramene" id="mRNA:HanXRQr2_Chr12g0562711">
    <property type="protein sequence ID" value="mRNA:HanXRQr2_Chr12g0562711"/>
    <property type="gene ID" value="HanXRQr2_Chr12g0562711"/>
</dbReference>
<name>A0A9K3MXS4_HELAN</name>
<accession>A0A9K3MXS4</accession>
<dbReference type="EMBL" id="MNCJ02000327">
    <property type="protein sequence ID" value="KAF5779707.1"/>
    <property type="molecule type" value="Genomic_DNA"/>
</dbReference>
<comment type="caution">
    <text evidence="1">The sequence shown here is derived from an EMBL/GenBank/DDBJ whole genome shotgun (WGS) entry which is preliminary data.</text>
</comment>
<organism evidence="1 2">
    <name type="scientific">Helianthus annuus</name>
    <name type="common">Common sunflower</name>
    <dbReference type="NCBI Taxonomy" id="4232"/>
    <lineage>
        <taxon>Eukaryota</taxon>
        <taxon>Viridiplantae</taxon>
        <taxon>Streptophyta</taxon>
        <taxon>Embryophyta</taxon>
        <taxon>Tracheophyta</taxon>
        <taxon>Spermatophyta</taxon>
        <taxon>Magnoliopsida</taxon>
        <taxon>eudicotyledons</taxon>
        <taxon>Gunneridae</taxon>
        <taxon>Pentapetalae</taxon>
        <taxon>asterids</taxon>
        <taxon>campanulids</taxon>
        <taxon>Asterales</taxon>
        <taxon>Asteraceae</taxon>
        <taxon>Asteroideae</taxon>
        <taxon>Heliantheae alliance</taxon>
        <taxon>Heliantheae</taxon>
        <taxon>Helianthus</taxon>
    </lineage>
</organism>
<reference evidence="1" key="1">
    <citation type="journal article" date="2017" name="Nature">
        <title>The sunflower genome provides insights into oil metabolism, flowering and Asterid evolution.</title>
        <authorList>
            <person name="Badouin H."/>
            <person name="Gouzy J."/>
            <person name="Grassa C.J."/>
            <person name="Murat F."/>
            <person name="Staton S.E."/>
            <person name="Cottret L."/>
            <person name="Lelandais-Briere C."/>
            <person name="Owens G.L."/>
            <person name="Carrere S."/>
            <person name="Mayjonade B."/>
            <person name="Legrand L."/>
            <person name="Gill N."/>
            <person name="Kane N.C."/>
            <person name="Bowers J.E."/>
            <person name="Hubner S."/>
            <person name="Bellec A."/>
            <person name="Berard A."/>
            <person name="Berges H."/>
            <person name="Blanchet N."/>
            <person name="Boniface M.C."/>
            <person name="Brunel D."/>
            <person name="Catrice O."/>
            <person name="Chaidir N."/>
            <person name="Claudel C."/>
            <person name="Donnadieu C."/>
            <person name="Faraut T."/>
            <person name="Fievet G."/>
            <person name="Helmstetter N."/>
            <person name="King M."/>
            <person name="Knapp S.J."/>
            <person name="Lai Z."/>
            <person name="Le Paslier M.C."/>
            <person name="Lippi Y."/>
            <person name="Lorenzon L."/>
            <person name="Mandel J.R."/>
            <person name="Marage G."/>
            <person name="Marchand G."/>
            <person name="Marquand E."/>
            <person name="Bret-Mestries E."/>
            <person name="Morien E."/>
            <person name="Nambeesan S."/>
            <person name="Nguyen T."/>
            <person name="Pegot-Espagnet P."/>
            <person name="Pouilly N."/>
            <person name="Raftis F."/>
            <person name="Sallet E."/>
            <person name="Schiex T."/>
            <person name="Thomas J."/>
            <person name="Vandecasteele C."/>
            <person name="Vares D."/>
            <person name="Vear F."/>
            <person name="Vautrin S."/>
            <person name="Crespi M."/>
            <person name="Mangin B."/>
            <person name="Burke J.M."/>
            <person name="Salse J."/>
            <person name="Munos S."/>
            <person name="Vincourt P."/>
            <person name="Rieseberg L.H."/>
            <person name="Langlade N.B."/>
        </authorList>
    </citation>
    <scope>NUCLEOTIDE SEQUENCE</scope>
    <source>
        <tissue evidence="1">Leaves</tissue>
    </source>
</reference>
<protein>
    <recommendedName>
        <fullName evidence="3">Pyruvate kinase</fullName>
    </recommendedName>
</protein>